<dbReference type="InterPro" id="IPR051053">
    <property type="entry name" value="ECH/Chromodomain_protein"/>
</dbReference>
<comment type="subcellular location">
    <subcellularLocation>
        <location evidence="1">Peroxisome</location>
    </subcellularLocation>
</comment>
<keyword evidence="5" id="KW-1185">Reference proteome</keyword>
<protein>
    <submittedName>
        <fullName evidence="4">Enoyl-CoA hydratase/isomerase family protein</fullName>
    </submittedName>
</protein>
<dbReference type="InterPro" id="IPR001753">
    <property type="entry name" value="Enoyl-CoA_hydra/iso"/>
</dbReference>
<dbReference type="SUPFAM" id="SSF52096">
    <property type="entry name" value="ClpP/crotonase"/>
    <property type="match status" value="1"/>
</dbReference>
<evidence type="ECO:0000256" key="1">
    <source>
        <dbReference type="ARBA" id="ARBA00004275"/>
    </source>
</evidence>
<keyword evidence="3" id="KW-0413">Isomerase</keyword>
<dbReference type="PANTHER" id="PTHR43684">
    <property type="match status" value="1"/>
</dbReference>
<proteinExistence type="predicted"/>
<accession>A0ABT0NCG0</accession>
<evidence type="ECO:0000313" key="4">
    <source>
        <dbReference type="EMBL" id="MCL2915496.1"/>
    </source>
</evidence>
<sequence>MQLTELTIKEEIALLTLRSVATRNALSLEMAAELRDQLESVADSSVRMLLLRGEGCFMAGGDITFLEQAVSREDARDVACLIDAAHGLIDQIRALAVPVVAVVEGSCAGFGISLLSHCDFAIAEQSCVFTLAYSAIGASPDGGASYTLPRICGEKKARELLMFSEPFTAEDAMNIGLVNEVVSIGGMSACISRWQQRICLKSPHALARIKQLMNRDQNERRAHMEAEKQAFIKGIASDDLLEGIRAFMEKRPANYKSSIQD</sequence>
<dbReference type="PANTHER" id="PTHR43684:SF1">
    <property type="entry name" value="ENOYL-COA DELTA ISOMERASE 2"/>
    <property type="match status" value="1"/>
</dbReference>
<reference evidence="4 5" key="1">
    <citation type="submission" date="2022-01" db="EMBL/GenBank/DDBJ databases">
        <title>Whole genome-based taxonomy of the Shewanellaceae.</title>
        <authorList>
            <person name="Martin-Rodriguez A.J."/>
        </authorList>
    </citation>
    <scope>NUCLEOTIDE SEQUENCE [LARGE SCALE GENOMIC DNA]</scope>
    <source>
        <strain evidence="4 5">DSM 21332</strain>
    </source>
</reference>
<comment type="caution">
    <text evidence="4">The sequence shown here is derived from an EMBL/GenBank/DDBJ whole genome shotgun (WGS) entry which is preliminary data.</text>
</comment>
<evidence type="ECO:0000256" key="3">
    <source>
        <dbReference type="ARBA" id="ARBA00023235"/>
    </source>
</evidence>
<dbReference type="InterPro" id="IPR029045">
    <property type="entry name" value="ClpP/crotonase-like_dom_sf"/>
</dbReference>
<name>A0ABT0NCG0_9GAMM</name>
<dbReference type="Proteomes" id="UP001202831">
    <property type="component" value="Unassembled WGS sequence"/>
</dbReference>
<dbReference type="EMBL" id="JAKIKT010000007">
    <property type="protein sequence ID" value="MCL2915496.1"/>
    <property type="molecule type" value="Genomic_DNA"/>
</dbReference>
<evidence type="ECO:0000256" key="2">
    <source>
        <dbReference type="ARBA" id="ARBA00023140"/>
    </source>
</evidence>
<organism evidence="4 5">
    <name type="scientific">Shewanella corallii</name>
    <dbReference type="NCBI Taxonomy" id="560080"/>
    <lineage>
        <taxon>Bacteria</taxon>
        <taxon>Pseudomonadati</taxon>
        <taxon>Pseudomonadota</taxon>
        <taxon>Gammaproteobacteria</taxon>
        <taxon>Alteromonadales</taxon>
        <taxon>Shewanellaceae</taxon>
        <taxon>Shewanella</taxon>
    </lineage>
</organism>
<dbReference type="Gene3D" id="3.90.226.10">
    <property type="entry name" value="2-enoyl-CoA Hydratase, Chain A, domain 1"/>
    <property type="match status" value="1"/>
</dbReference>
<evidence type="ECO:0000313" key="5">
    <source>
        <dbReference type="Proteomes" id="UP001202831"/>
    </source>
</evidence>
<dbReference type="Pfam" id="PF00378">
    <property type="entry name" value="ECH_1"/>
    <property type="match status" value="1"/>
</dbReference>
<gene>
    <name evidence="4" type="ORF">L2725_17215</name>
</gene>
<dbReference type="RefSeq" id="WP_249250078.1">
    <property type="nucleotide sequence ID" value="NZ_JAKIKT010000007.1"/>
</dbReference>
<keyword evidence="2" id="KW-0576">Peroxisome</keyword>
<dbReference type="CDD" id="cd06558">
    <property type="entry name" value="crotonase-like"/>
    <property type="match status" value="1"/>
</dbReference>